<feature type="signal peptide" evidence="3">
    <location>
        <begin position="1"/>
        <end position="31"/>
    </location>
</feature>
<dbReference type="GeneID" id="63830943"/>
<protein>
    <submittedName>
        <fullName evidence="4">Uncharacterized protein</fullName>
    </submittedName>
</protein>
<feature type="transmembrane region" description="Helical" evidence="2">
    <location>
        <begin position="47"/>
        <end position="72"/>
    </location>
</feature>
<feature type="region of interest" description="Disordered" evidence="1">
    <location>
        <begin position="121"/>
        <end position="151"/>
    </location>
</feature>
<evidence type="ECO:0000313" key="4">
    <source>
        <dbReference type="EMBL" id="KZT08171.1"/>
    </source>
</evidence>
<dbReference type="RefSeq" id="XP_040765911.1">
    <property type="nucleotide sequence ID" value="XM_040913915.1"/>
</dbReference>
<keyword evidence="3" id="KW-0732">Signal</keyword>
<sequence length="201" mass="21837">MSSPARQWWCPECLPVKLFFALVTLLPSAFAAPAHELARRDGAGPAAVAIWVPIVGVALFAAASVSLCFFYFRKRQPTTTQPAPQQQPATAPLSLATRLRAWSSRPVHIPGTRELTAEELAGGTTRGLLRGRRRRPGSMASTRSTRSLPPYLKEPGEQEVVVYRGQSEGFVWAIRDVPVGVGAVAPAVEASSWPATEYEWT</sequence>
<gene>
    <name evidence="4" type="ORF">LAESUDRAFT_78946</name>
</gene>
<name>A0A165F1G5_9APHY</name>
<dbReference type="AlphaFoldDB" id="A0A165F1G5"/>
<keyword evidence="2" id="KW-1133">Transmembrane helix</keyword>
<dbReference type="OrthoDB" id="2804493at2759"/>
<accession>A0A165F1G5</accession>
<evidence type="ECO:0000256" key="2">
    <source>
        <dbReference type="SAM" id="Phobius"/>
    </source>
</evidence>
<evidence type="ECO:0000256" key="3">
    <source>
        <dbReference type="SAM" id="SignalP"/>
    </source>
</evidence>
<keyword evidence="2" id="KW-0472">Membrane</keyword>
<keyword evidence="2" id="KW-0812">Transmembrane</keyword>
<dbReference type="InParanoid" id="A0A165F1G5"/>
<dbReference type="EMBL" id="KV427616">
    <property type="protein sequence ID" value="KZT08171.1"/>
    <property type="molecule type" value="Genomic_DNA"/>
</dbReference>
<keyword evidence="5" id="KW-1185">Reference proteome</keyword>
<evidence type="ECO:0000313" key="5">
    <source>
        <dbReference type="Proteomes" id="UP000076871"/>
    </source>
</evidence>
<evidence type="ECO:0000256" key="1">
    <source>
        <dbReference type="SAM" id="MobiDB-lite"/>
    </source>
</evidence>
<proteinExistence type="predicted"/>
<reference evidence="4 5" key="1">
    <citation type="journal article" date="2016" name="Mol. Biol. Evol.">
        <title>Comparative Genomics of Early-Diverging Mushroom-Forming Fungi Provides Insights into the Origins of Lignocellulose Decay Capabilities.</title>
        <authorList>
            <person name="Nagy L.G."/>
            <person name="Riley R."/>
            <person name="Tritt A."/>
            <person name="Adam C."/>
            <person name="Daum C."/>
            <person name="Floudas D."/>
            <person name="Sun H."/>
            <person name="Yadav J.S."/>
            <person name="Pangilinan J."/>
            <person name="Larsson K.H."/>
            <person name="Matsuura K."/>
            <person name="Barry K."/>
            <person name="Labutti K."/>
            <person name="Kuo R."/>
            <person name="Ohm R.A."/>
            <person name="Bhattacharya S.S."/>
            <person name="Shirouzu T."/>
            <person name="Yoshinaga Y."/>
            <person name="Martin F.M."/>
            <person name="Grigoriev I.V."/>
            <person name="Hibbett D.S."/>
        </authorList>
    </citation>
    <scope>NUCLEOTIDE SEQUENCE [LARGE SCALE GENOMIC DNA]</scope>
    <source>
        <strain evidence="4 5">93-53</strain>
    </source>
</reference>
<dbReference type="Proteomes" id="UP000076871">
    <property type="component" value="Unassembled WGS sequence"/>
</dbReference>
<feature type="chain" id="PRO_5007857548" evidence="3">
    <location>
        <begin position="32"/>
        <end position="201"/>
    </location>
</feature>
<organism evidence="4 5">
    <name type="scientific">Laetiporus sulphureus 93-53</name>
    <dbReference type="NCBI Taxonomy" id="1314785"/>
    <lineage>
        <taxon>Eukaryota</taxon>
        <taxon>Fungi</taxon>
        <taxon>Dikarya</taxon>
        <taxon>Basidiomycota</taxon>
        <taxon>Agaricomycotina</taxon>
        <taxon>Agaricomycetes</taxon>
        <taxon>Polyporales</taxon>
        <taxon>Laetiporus</taxon>
    </lineage>
</organism>